<keyword evidence="3 8" id="KW-0812">Transmembrane</keyword>
<dbReference type="Proteomes" id="UP001497744">
    <property type="component" value="Unassembled WGS sequence"/>
</dbReference>
<evidence type="ECO:0000256" key="3">
    <source>
        <dbReference type="ARBA" id="ARBA00022692"/>
    </source>
</evidence>
<dbReference type="RefSeq" id="XP_067713808.1">
    <property type="nucleotide sequence ID" value="XM_067857707.1"/>
</dbReference>
<dbReference type="InterPro" id="IPR036259">
    <property type="entry name" value="MFS_trans_sf"/>
</dbReference>
<feature type="transmembrane region" description="Helical" evidence="8">
    <location>
        <begin position="59"/>
        <end position="84"/>
    </location>
</feature>
<sequence>MSTGNSLEAECPRSTPCEPTAVPDAAVGASASEGSDEQMSPIATEPNDPKVVNWNRKKIFVLMALLECFVNYDLGAMAVMVPWIENPYGFTKSDLGVMGALPYLGLILLSPIIGMLFTTIKAQWIIFSGLAANALSLLVFALAYNKAMFYVARFLVGATQSFFVIYAPVWIGCFAPEANKNLWMAILQGSIAAGFMVGYVCTAIFKAAGEEGWRYSIAMQLVVVSLLSFFFARTPAEHVNLTHTEVSEADAVPQTALATLMTQMDRNSGSVGSLDVGIFRQHRNSRGSTVQPALETNETVSPMAAARPSFIGRRHTAMATMPSITNNASYYEWRRTSQITYTEPPCRADSEVEPVSIWRSLSVIISNPFFCSSTITLSALFYIVTAIQYWTTKLAVSLYGLPETLVYTIFVATASTAPTVGIIAGSWLIDRLNEKYPTKPIIIDLVLLSWSSVAMLCGLSAMLWSNVFNFVFSIWMILFFGAGILPPITLITIDTLPERLKPMASSICMCVYHILGYIAGTSMPGLVMDITNEDQSAIYATHIPSVFGVLGALGTTIARYRRETKAAAAEEGDSVCVGAVENVPGNSDWV</sequence>
<keyword evidence="2" id="KW-0813">Transport</keyword>
<dbReference type="EMBL" id="BPLF01000001">
    <property type="protein sequence ID" value="GIX61737.1"/>
    <property type="molecule type" value="Genomic_DNA"/>
</dbReference>
<feature type="transmembrane region" description="Helical" evidence="8">
    <location>
        <begin position="369"/>
        <end position="390"/>
    </location>
</feature>
<dbReference type="PANTHER" id="PTHR23505:SF9">
    <property type="entry name" value="PROTEIN, PUTATIVE-RELATED"/>
    <property type="match status" value="1"/>
</dbReference>
<evidence type="ECO:0000256" key="1">
    <source>
        <dbReference type="ARBA" id="ARBA00004141"/>
    </source>
</evidence>
<dbReference type="CDD" id="cd06174">
    <property type="entry name" value="MFS"/>
    <property type="match status" value="1"/>
</dbReference>
<proteinExistence type="inferred from homology"/>
<evidence type="ECO:0000256" key="7">
    <source>
        <dbReference type="SAM" id="MobiDB-lite"/>
    </source>
</evidence>
<evidence type="ECO:0000256" key="2">
    <source>
        <dbReference type="ARBA" id="ARBA00022448"/>
    </source>
</evidence>
<evidence type="ECO:0000313" key="10">
    <source>
        <dbReference type="EMBL" id="GIX61737.1"/>
    </source>
</evidence>
<feature type="transmembrane region" description="Helical" evidence="8">
    <location>
        <begin position="470"/>
        <end position="491"/>
    </location>
</feature>
<dbReference type="Gene3D" id="1.20.1250.20">
    <property type="entry name" value="MFS general substrate transporter like domains"/>
    <property type="match status" value="2"/>
</dbReference>
<feature type="region of interest" description="Disordered" evidence="7">
    <location>
        <begin position="1"/>
        <end position="46"/>
    </location>
</feature>
<keyword evidence="4 8" id="KW-1133">Transmembrane helix</keyword>
<comment type="similarity">
    <text evidence="6">Belongs to the major facilitator superfamily. Spinster (TC 2.A.1.49) family.</text>
</comment>
<comment type="caution">
    <text evidence="10">The sequence shown here is derived from an EMBL/GenBank/DDBJ whole genome shotgun (WGS) entry which is preliminary data.</text>
</comment>
<feature type="transmembrane region" description="Helical" evidence="8">
    <location>
        <begin position="124"/>
        <end position="144"/>
    </location>
</feature>
<dbReference type="GO" id="GO:0022857">
    <property type="term" value="F:transmembrane transporter activity"/>
    <property type="evidence" value="ECO:0007669"/>
    <property type="project" value="InterPro"/>
</dbReference>
<dbReference type="PANTHER" id="PTHR23505">
    <property type="entry name" value="SPINSTER"/>
    <property type="match status" value="1"/>
</dbReference>
<feature type="transmembrane region" description="Helical" evidence="8">
    <location>
        <begin position="539"/>
        <end position="558"/>
    </location>
</feature>
<evidence type="ECO:0000256" key="6">
    <source>
        <dbReference type="ARBA" id="ARBA00024338"/>
    </source>
</evidence>
<feature type="transmembrane region" description="Helical" evidence="8">
    <location>
        <begin position="503"/>
        <end position="519"/>
    </location>
</feature>
<name>A0AAV4LQ46_BABCB</name>
<feature type="transmembrane region" description="Helical" evidence="8">
    <location>
        <begin position="182"/>
        <end position="207"/>
    </location>
</feature>
<keyword evidence="5 8" id="KW-0472">Membrane</keyword>
<feature type="transmembrane region" description="Helical" evidence="8">
    <location>
        <begin position="150"/>
        <end position="175"/>
    </location>
</feature>
<feature type="transmembrane region" description="Helical" evidence="8">
    <location>
        <begin position="405"/>
        <end position="429"/>
    </location>
</feature>
<keyword evidence="11" id="KW-1185">Reference proteome</keyword>
<evidence type="ECO:0000256" key="8">
    <source>
        <dbReference type="SAM" id="Phobius"/>
    </source>
</evidence>
<organism evidence="10 11">
    <name type="scientific">Babesia caballi</name>
    <dbReference type="NCBI Taxonomy" id="5871"/>
    <lineage>
        <taxon>Eukaryota</taxon>
        <taxon>Sar</taxon>
        <taxon>Alveolata</taxon>
        <taxon>Apicomplexa</taxon>
        <taxon>Aconoidasida</taxon>
        <taxon>Piroplasmida</taxon>
        <taxon>Babesiidae</taxon>
        <taxon>Babesia</taxon>
    </lineage>
</organism>
<evidence type="ECO:0000256" key="5">
    <source>
        <dbReference type="ARBA" id="ARBA00023136"/>
    </source>
</evidence>
<dbReference type="GeneID" id="94193220"/>
<accession>A0AAV4LQ46</accession>
<dbReference type="AlphaFoldDB" id="A0AAV4LQ46"/>
<evidence type="ECO:0000256" key="4">
    <source>
        <dbReference type="ARBA" id="ARBA00022989"/>
    </source>
</evidence>
<dbReference type="InterPro" id="IPR011701">
    <property type="entry name" value="MFS"/>
</dbReference>
<feature type="transmembrane region" description="Helical" evidence="8">
    <location>
        <begin position="96"/>
        <end position="117"/>
    </location>
</feature>
<feature type="transmembrane region" description="Helical" evidence="8">
    <location>
        <begin position="441"/>
        <end position="464"/>
    </location>
</feature>
<dbReference type="GO" id="GO:0016020">
    <property type="term" value="C:membrane"/>
    <property type="evidence" value="ECO:0007669"/>
    <property type="project" value="UniProtKB-SubCell"/>
</dbReference>
<dbReference type="Pfam" id="PF07690">
    <property type="entry name" value="MFS_1"/>
    <property type="match status" value="1"/>
</dbReference>
<dbReference type="InterPro" id="IPR044770">
    <property type="entry name" value="MFS_spinster-like"/>
</dbReference>
<dbReference type="PROSITE" id="PS50850">
    <property type="entry name" value="MFS"/>
    <property type="match status" value="1"/>
</dbReference>
<dbReference type="SUPFAM" id="SSF103473">
    <property type="entry name" value="MFS general substrate transporter"/>
    <property type="match status" value="1"/>
</dbReference>
<feature type="domain" description="Major facilitator superfamily (MFS) profile" evidence="9">
    <location>
        <begin position="59"/>
        <end position="563"/>
    </location>
</feature>
<dbReference type="InterPro" id="IPR020846">
    <property type="entry name" value="MFS_dom"/>
</dbReference>
<feature type="transmembrane region" description="Helical" evidence="8">
    <location>
        <begin position="213"/>
        <end position="232"/>
    </location>
</feature>
<evidence type="ECO:0000313" key="11">
    <source>
        <dbReference type="Proteomes" id="UP001497744"/>
    </source>
</evidence>
<protein>
    <submittedName>
        <fullName evidence="10">Integral membrane protein family I, putative</fullName>
    </submittedName>
</protein>
<gene>
    <name evidence="10" type="ORF">BcabD6B2_11720</name>
</gene>
<evidence type="ECO:0000259" key="9">
    <source>
        <dbReference type="PROSITE" id="PS50850"/>
    </source>
</evidence>
<reference evidence="10 11" key="1">
    <citation type="submission" date="2021-06" db="EMBL/GenBank/DDBJ databases">
        <title>Genome sequence of Babesia caballi.</title>
        <authorList>
            <person name="Yamagishi J."/>
            <person name="Kidaka T."/>
            <person name="Ochi A."/>
        </authorList>
    </citation>
    <scope>NUCLEOTIDE SEQUENCE [LARGE SCALE GENOMIC DNA]</scope>
    <source>
        <strain evidence="10">USDA-D6B2</strain>
    </source>
</reference>
<comment type="subcellular location">
    <subcellularLocation>
        <location evidence="1">Membrane</location>
        <topology evidence="1">Multi-pass membrane protein</topology>
    </subcellularLocation>
</comment>